<dbReference type="GO" id="GO:0003677">
    <property type="term" value="F:DNA binding"/>
    <property type="evidence" value="ECO:0007669"/>
    <property type="project" value="UniProtKB-KW"/>
</dbReference>
<dbReference type="PROSITE" id="PS50090">
    <property type="entry name" value="MYB_LIKE"/>
    <property type="match status" value="2"/>
</dbReference>
<comment type="subcellular location">
    <subcellularLocation>
        <location evidence="1">Nucleus</location>
    </subcellularLocation>
</comment>
<evidence type="ECO:0000259" key="9">
    <source>
        <dbReference type="PROSITE" id="PS51294"/>
    </source>
</evidence>
<evidence type="ECO:0000256" key="6">
    <source>
        <dbReference type="ARBA" id="ARBA00023242"/>
    </source>
</evidence>
<dbReference type="Proteomes" id="UP000664169">
    <property type="component" value="Unassembled WGS sequence"/>
</dbReference>
<feature type="domain" description="Myb-like" evidence="8">
    <location>
        <begin position="75"/>
        <end position="122"/>
    </location>
</feature>
<name>A0A8H3EP79_9LECA</name>
<accession>A0A8H3EP79</accession>
<comment type="caution">
    <text evidence="10">The sequence shown here is derived from an EMBL/GenBank/DDBJ whole genome shotgun (WGS) entry which is preliminary data.</text>
</comment>
<evidence type="ECO:0000256" key="7">
    <source>
        <dbReference type="SAM" id="MobiDB-lite"/>
    </source>
</evidence>
<gene>
    <name evidence="10" type="ORF">GOMPHAMPRED_007016</name>
</gene>
<dbReference type="PROSITE" id="PS51294">
    <property type="entry name" value="HTH_MYB"/>
    <property type="match status" value="2"/>
</dbReference>
<dbReference type="SUPFAM" id="SSF46689">
    <property type="entry name" value="Homeodomain-like"/>
    <property type="match status" value="1"/>
</dbReference>
<keyword evidence="4" id="KW-0238">DNA-binding</keyword>
<keyword evidence="2" id="KW-0677">Repeat</keyword>
<dbReference type="InterPro" id="IPR009057">
    <property type="entry name" value="Homeodomain-like_sf"/>
</dbReference>
<feature type="compositionally biased region" description="Polar residues" evidence="7">
    <location>
        <begin position="314"/>
        <end position="330"/>
    </location>
</feature>
<evidence type="ECO:0000256" key="4">
    <source>
        <dbReference type="ARBA" id="ARBA00023125"/>
    </source>
</evidence>
<keyword evidence="3" id="KW-0805">Transcription regulation</keyword>
<evidence type="ECO:0000259" key="8">
    <source>
        <dbReference type="PROSITE" id="PS50090"/>
    </source>
</evidence>
<dbReference type="OrthoDB" id="2143914at2759"/>
<sequence length="344" mass="38513">MPAQRASPDSLRYEPFTSRNTTRLEGRRGPWSPQEDKLLRELVEQHGAGNWVAIQTGIGSRTAKQCRERWHQNLDPKLNHDPITPEEGALIDVLVSKMGKRWADIARNLPGRSDNAVKNWWNGGENRRRREMSRHENTYYQRPPPATAYWSHPTPAQWTHPQAQPVYHTPNYAPGPTLAPIRPPVEHVVSRQPPPPPIRIPDRDALAIPRDGISPAFSIPSMTDASSPRSYTRRDSMQAHTPIMASSQYGAGAETMARTHSENSSTIFLCRPEVVEVKRPLSEGPLDNLRALPPIRTLFNGDAPSPRELGHLLNPQNTSPISKSPQSPVNTIRLPSLATLNRGH</sequence>
<evidence type="ECO:0000256" key="2">
    <source>
        <dbReference type="ARBA" id="ARBA00022737"/>
    </source>
</evidence>
<dbReference type="CDD" id="cd00167">
    <property type="entry name" value="SANT"/>
    <property type="match status" value="2"/>
</dbReference>
<feature type="region of interest" description="Disordered" evidence="7">
    <location>
        <begin position="306"/>
        <end position="331"/>
    </location>
</feature>
<keyword evidence="11" id="KW-1185">Reference proteome</keyword>
<evidence type="ECO:0000256" key="3">
    <source>
        <dbReference type="ARBA" id="ARBA00023015"/>
    </source>
</evidence>
<keyword evidence="5" id="KW-0804">Transcription</keyword>
<keyword evidence="6" id="KW-0539">Nucleus</keyword>
<dbReference type="InterPro" id="IPR001005">
    <property type="entry name" value="SANT/Myb"/>
</dbReference>
<dbReference type="Gene3D" id="1.10.10.60">
    <property type="entry name" value="Homeodomain-like"/>
    <property type="match status" value="2"/>
</dbReference>
<dbReference type="EMBL" id="CAJPDQ010000005">
    <property type="protein sequence ID" value="CAF9910246.1"/>
    <property type="molecule type" value="Genomic_DNA"/>
</dbReference>
<dbReference type="Pfam" id="PF00249">
    <property type="entry name" value="Myb_DNA-binding"/>
    <property type="match status" value="2"/>
</dbReference>
<dbReference type="GO" id="GO:0005634">
    <property type="term" value="C:nucleus"/>
    <property type="evidence" value="ECO:0007669"/>
    <property type="project" value="UniProtKB-SubCell"/>
</dbReference>
<dbReference type="SMART" id="SM00717">
    <property type="entry name" value="SANT"/>
    <property type="match status" value="2"/>
</dbReference>
<feature type="region of interest" description="Disordered" evidence="7">
    <location>
        <begin position="1"/>
        <end position="32"/>
    </location>
</feature>
<dbReference type="PANTHER" id="PTHR47995:SF18">
    <property type="entry name" value="TRANSCRIPTION FACTOR MYB65"/>
    <property type="match status" value="1"/>
</dbReference>
<dbReference type="InterPro" id="IPR017930">
    <property type="entry name" value="Myb_dom"/>
</dbReference>
<protein>
    <submittedName>
        <fullName evidence="10">Uncharacterized protein</fullName>
    </submittedName>
</protein>
<evidence type="ECO:0000256" key="1">
    <source>
        <dbReference type="ARBA" id="ARBA00004123"/>
    </source>
</evidence>
<feature type="domain" description="Myb-like" evidence="8">
    <location>
        <begin position="23"/>
        <end position="74"/>
    </location>
</feature>
<evidence type="ECO:0000256" key="5">
    <source>
        <dbReference type="ARBA" id="ARBA00023163"/>
    </source>
</evidence>
<dbReference type="PANTHER" id="PTHR47995">
    <property type="entry name" value="TRANSCRIPTION FACTOR MYB33-RELATED"/>
    <property type="match status" value="1"/>
</dbReference>
<organism evidence="10 11">
    <name type="scientific">Gomphillus americanus</name>
    <dbReference type="NCBI Taxonomy" id="1940652"/>
    <lineage>
        <taxon>Eukaryota</taxon>
        <taxon>Fungi</taxon>
        <taxon>Dikarya</taxon>
        <taxon>Ascomycota</taxon>
        <taxon>Pezizomycotina</taxon>
        <taxon>Lecanoromycetes</taxon>
        <taxon>OSLEUM clade</taxon>
        <taxon>Ostropomycetidae</taxon>
        <taxon>Ostropales</taxon>
        <taxon>Graphidaceae</taxon>
        <taxon>Gomphilloideae</taxon>
        <taxon>Gomphillus</taxon>
    </lineage>
</organism>
<proteinExistence type="predicted"/>
<evidence type="ECO:0000313" key="10">
    <source>
        <dbReference type="EMBL" id="CAF9910246.1"/>
    </source>
</evidence>
<dbReference type="AlphaFoldDB" id="A0A8H3EP79"/>
<feature type="compositionally biased region" description="Basic and acidic residues" evidence="7">
    <location>
        <begin position="22"/>
        <end position="32"/>
    </location>
</feature>
<reference evidence="10" key="1">
    <citation type="submission" date="2021-03" db="EMBL/GenBank/DDBJ databases">
        <authorList>
            <person name="Tagirdzhanova G."/>
        </authorList>
    </citation>
    <scope>NUCLEOTIDE SEQUENCE</scope>
</reference>
<feature type="domain" description="HTH myb-type" evidence="9">
    <location>
        <begin position="27"/>
        <end position="78"/>
    </location>
</feature>
<feature type="domain" description="HTH myb-type" evidence="9">
    <location>
        <begin position="79"/>
        <end position="132"/>
    </location>
</feature>
<evidence type="ECO:0000313" key="11">
    <source>
        <dbReference type="Proteomes" id="UP000664169"/>
    </source>
</evidence>